<evidence type="ECO:0000313" key="7">
    <source>
        <dbReference type="Proteomes" id="UP001595729"/>
    </source>
</evidence>
<keyword evidence="2" id="KW-0255">Endonuclease</keyword>
<evidence type="ECO:0000313" key="6">
    <source>
        <dbReference type="EMBL" id="MFC3686096.1"/>
    </source>
</evidence>
<dbReference type="PANTHER" id="PTHR12302">
    <property type="entry name" value="EBNA2 BINDING PROTEIN P100"/>
    <property type="match status" value="1"/>
</dbReference>
<protein>
    <submittedName>
        <fullName evidence="6">Thermonuclease family protein</fullName>
    </submittedName>
</protein>
<sequence length="153" mass="16954">MALDVLFCLVVAVADGDTLTARCGEPGAYEQVKVRISGIDAPEKAQAFGQRSKQALSDLCFRETATIRPTTRDKYGRTVADVECQGQDVSMAQVKTGMAWVFDRYSEGYEHLYPLQDRAKGARVGLWSDASPVPPWDWRQQKRSTSRHVGSSP</sequence>
<evidence type="ECO:0000256" key="2">
    <source>
        <dbReference type="ARBA" id="ARBA00022759"/>
    </source>
</evidence>
<evidence type="ECO:0000259" key="5">
    <source>
        <dbReference type="PROSITE" id="PS50830"/>
    </source>
</evidence>
<keyword evidence="7" id="KW-1185">Reference proteome</keyword>
<dbReference type="InterPro" id="IPR035437">
    <property type="entry name" value="SNase_OB-fold_sf"/>
</dbReference>
<comment type="caution">
    <text evidence="6">The sequence shown here is derived from an EMBL/GenBank/DDBJ whole genome shotgun (WGS) entry which is preliminary data.</text>
</comment>
<dbReference type="Proteomes" id="UP001595729">
    <property type="component" value="Unassembled WGS sequence"/>
</dbReference>
<dbReference type="SMART" id="SM00318">
    <property type="entry name" value="SNc"/>
    <property type="match status" value="1"/>
</dbReference>
<dbReference type="EMBL" id="JBHRXX010000009">
    <property type="protein sequence ID" value="MFC3686096.1"/>
    <property type="molecule type" value="Genomic_DNA"/>
</dbReference>
<dbReference type="PROSITE" id="PS50830">
    <property type="entry name" value="TNASE_3"/>
    <property type="match status" value="1"/>
</dbReference>
<gene>
    <name evidence="6" type="ORF">ACFOPI_21075</name>
</gene>
<dbReference type="InterPro" id="IPR016071">
    <property type="entry name" value="Staphylococal_nuclease_OB-fold"/>
</dbReference>
<evidence type="ECO:0000256" key="3">
    <source>
        <dbReference type="ARBA" id="ARBA00022801"/>
    </source>
</evidence>
<accession>A0ABV7W8K1</accession>
<feature type="domain" description="TNase-like" evidence="5">
    <location>
        <begin position="10"/>
        <end position="129"/>
    </location>
</feature>
<dbReference type="Gene3D" id="2.40.50.90">
    <property type="match status" value="1"/>
</dbReference>
<dbReference type="RefSeq" id="WP_382178369.1">
    <property type="nucleotide sequence ID" value="NZ_JBHRXX010000009.1"/>
</dbReference>
<reference evidence="7" key="1">
    <citation type="journal article" date="2019" name="Int. J. Syst. Evol. Microbiol.">
        <title>The Global Catalogue of Microorganisms (GCM) 10K type strain sequencing project: providing services to taxonomists for standard genome sequencing and annotation.</title>
        <authorList>
            <consortium name="The Broad Institute Genomics Platform"/>
            <consortium name="The Broad Institute Genome Sequencing Center for Infectious Disease"/>
            <person name="Wu L."/>
            <person name="Ma J."/>
        </authorList>
    </citation>
    <scope>NUCLEOTIDE SEQUENCE [LARGE SCALE GENOMIC DNA]</scope>
    <source>
        <strain evidence="7">KCTC 42501</strain>
    </source>
</reference>
<dbReference type="SUPFAM" id="SSF50199">
    <property type="entry name" value="Staphylococcal nuclease"/>
    <property type="match status" value="1"/>
</dbReference>
<name>A0ABV7W8K1_9BURK</name>
<proteinExistence type="predicted"/>
<feature type="region of interest" description="Disordered" evidence="4">
    <location>
        <begin position="134"/>
        <end position="153"/>
    </location>
</feature>
<evidence type="ECO:0000256" key="1">
    <source>
        <dbReference type="ARBA" id="ARBA00022722"/>
    </source>
</evidence>
<evidence type="ECO:0000256" key="4">
    <source>
        <dbReference type="SAM" id="MobiDB-lite"/>
    </source>
</evidence>
<dbReference type="Pfam" id="PF00565">
    <property type="entry name" value="SNase"/>
    <property type="match status" value="1"/>
</dbReference>
<keyword evidence="3" id="KW-0378">Hydrolase</keyword>
<dbReference type="PANTHER" id="PTHR12302:SF3">
    <property type="entry name" value="SERINE_THREONINE-PROTEIN KINASE 31"/>
    <property type="match status" value="1"/>
</dbReference>
<keyword evidence="1" id="KW-0540">Nuclease</keyword>
<organism evidence="6 7">
    <name type="scientific">Hydrogenophaga luteola</name>
    <dbReference type="NCBI Taxonomy" id="1591122"/>
    <lineage>
        <taxon>Bacteria</taxon>
        <taxon>Pseudomonadati</taxon>
        <taxon>Pseudomonadota</taxon>
        <taxon>Betaproteobacteria</taxon>
        <taxon>Burkholderiales</taxon>
        <taxon>Comamonadaceae</taxon>
        <taxon>Hydrogenophaga</taxon>
    </lineage>
</organism>